<evidence type="ECO:0000313" key="2">
    <source>
        <dbReference type="Proteomes" id="UP001220324"/>
    </source>
</evidence>
<name>A0AAD6CM40_9EURO</name>
<reference evidence="1 2" key="1">
    <citation type="journal article" date="2023" name="IMA Fungus">
        <title>Comparative genomic study of the Penicillium genus elucidates a diverse pangenome and 15 lateral gene transfer events.</title>
        <authorList>
            <person name="Petersen C."/>
            <person name="Sorensen T."/>
            <person name="Nielsen M.R."/>
            <person name="Sondergaard T.E."/>
            <person name="Sorensen J.L."/>
            <person name="Fitzpatrick D.A."/>
            <person name="Frisvad J.C."/>
            <person name="Nielsen K.L."/>
        </authorList>
    </citation>
    <scope>NUCLEOTIDE SEQUENCE [LARGE SCALE GENOMIC DNA]</scope>
    <source>
        <strain evidence="1 2">IBT 35679</strain>
    </source>
</reference>
<accession>A0AAD6CM40</accession>
<dbReference type="AlphaFoldDB" id="A0AAD6CM40"/>
<protein>
    <submittedName>
        <fullName evidence="1">Uncharacterized protein</fullName>
    </submittedName>
</protein>
<organism evidence="1 2">
    <name type="scientific">Penicillium frequentans</name>
    <dbReference type="NCBI Taxonomy" id="3151616"/>
    <lineage>
        <taxon>Eukaryota</taxon>
        <taxon>Fungi</taxon>
        <taxon>Dikarya</taxon>
        <taxon>Ascomycota</taxon>
        <taxon>Pezizomycotina</taxon>
        <taxon>Eurotiomycetes</taxon>
        <taxon>Eurotiomycetidae</taxon>
        <taxon>Eurotiales</taxon>
        <taxon>Aspergillaceae</taxon>
        <taxon>Penicillium</taxon>
    </lineage>
</organism>
<sequence>MATSDNVKSPTNSQGLVGPQSKTADYIQEYIFTRAGPLRINMKICSSSDQNHPLYYANITGSFGDNTDLALHAGSDRDQPLLGNCHFNKFHASQIEVHHQGGPKSKMIMIKGQGYHWSMPWVHESTEQGHTEMERHFYWRAQEKYTPASPGSGKLCLELCSTDYDDILATYSGAAPGTRKGGIFHLKDDLGEEWKTMVFLTLSTLVEKARQTRARDGGFTTGMLAY</sequence>
<keyword evidence="2" id="KW-1185">Reference proteome</keyword>
<gene>
    <name evidence="1" type="ORF">N7494_012651</name>
</gene>
<dbReference type="EMBL" id="JAQIZZ010000008">
    <property type="protein sequence ID" value="KAJ5526001.1"/>
    <property type="molecule type" value="Genomic_DNA"/>
</dbReference>
<proteinExistence type="predicted"/>
<evidence type="ECO:0000313" key="1">
    <source>
        <dbReference type="EMBL" id="KAJ5526001.1"/>
    </source>
</evidence>
<dbReference type="Proteomes" id="UP001220324">
    <property type="component" value="Unassembled WGS sequence"/>
</dbReference>
<comment type="caution">
    <text evidence="1">The sequence shown here is derived from an EMBL/GenBank/DDBJ whole genome shotgun (WGS) entry which is preliminary data.</text>
</comment>